<dbReference type="Gene3D" id="3.40.50.920">
    <property type="match status" value="1"/>
</dbReference>
<reference evidence="2" key="1">
    <citation type="journal article" date="2014" name="Front. Microbiol.">
        <title>High frequency of phylogenetically diverse reductive dehalogenase-homologous genes in deep subseafloor sedimentary metagenomes.</title>
        <authorList>
            <person name="Kawai M."/>
            <person name="Futagami T."/>
            <person name="Toyoda A."/>
            <person name="Takaki Y."/>
            <person name="Nishi S."/>
            <person name="Hori S."/>
            <person name="Arai W."/>
            <person name="Tsubouchi T."/>
            <person name="Morono Y."/>
            <person name="Uchiyama I."/>
            <person name="Ito T."/>
            <person name="Fujiyama A."/>
            <person name="Inagaki F."/>
            <person name="Takami H."/>
        </authorList>
    </citation>
    <scope>NUCLEOTIDE SEQUENCE</scope>
    <source>
        <strain evidence="2">Expedition CK06-06</strain>
    </source>
</reference>
<evidence type="ECO:0000313" key="2">
    <source>
        <dbReference type="EMBL" id="GAH26154.1"/>
    </source>
</evidence>
<dbReference type="InterPro" id="IPR033412">
    <property type="entry name" value="PFOR_II"/>
</dbReference>
<gene>
    <name evidence="2" type="ORF">S03H2_02583</name>
</gene>
<feature type="non-terminal residue" evidence="2">
    <location>
        <position position="1"/>
    </location>
</feature>
<evidence type="ECO:0000259" key="1">
    <source>
        <dbReference type="Pfam" id="PF17147"/>
    </source>
</evidence>
<dbReference type="PANTHER" id="PTHR43088">
    <property type="entry name" value="SUBUNIT OF PYRUVATE:FLAVODOXIN OXIDOREDUCTASE-RELATED"/>
    <property type="match status" value="1"/>
</dbReference>
<dbReference type="Pfam" id="PF17147">
    <property type="entry name" value="PFOR_II"/>
    <property type="match status" value="1"/>
</dbReference>
<feature type="domain" description="Pyruvate:ferredoxin oxidoreductase core" evidence="1">
    <location>
        <begin position="59"/>
        <end position="150"/>
    </location>
</feature>
<name>X1F9T5_9ZZZZ</name>
<sequence length="159" mass="18137">PTFGEGEKLLVTSSTHNDYGIRKTDDPLVQAKLVSRLYSKIMNNREKIIDYDSCYMEDAEVVVVCYGFTARSALFAIEKLRGEGKKVGMFRLKTMWPFPDRLIRDIGSRAKKILVPEMNKGQVVEEVMKYASCDAILYSQTNGEDIHPNAIIEQLRRLV</sequence>
<dbReference type="SUPFAM" id="SSF52922">
    <property type="entry name" value="TK C-terminal domain-like"/>
    <property type="match status" value="1"/>
</dbReference>
<dbReference type="PANTHER" id="PTHR43088:SF1">
    <property type="entry name" value="SUBUNIT OF PYRUVATE:FLAVODOXIN OXIDOREDUCTASE"/>
    <property type="match status" value="1"/>
</dbReference>
<dbReference type="InterPro" id="IPR009014">
    <property type="entry name" value="Transketo_C/PFOR_II"/>
</dbReference>
<dbReference type="AlphaFoldDB" id="X1F9T5"/>
<proteinExistence type="predicted"/>
<protein>
    <recommendedName>
        <fullName evidence="1">Pyruvate:ferredoxin oxidoreductase core domain-containing protein</fullName>
    </recommendedName>
</protein>
<accession>X1F9T5</accession>
<comment type="caution">
    <text evidence="2">The sequence shown here is derived from an EMBL/GenBank/DDBJ whole genome shotgun (WGS) entry which is preliminary data.</text>
</comment>
<dbReference type="EMBL" id="BARU01000878">
    <property type="protein sequence ID" value="GAH26154.1"/>
    <property type="molecule type" value="Genomic_DNA"/>
</dbReference>
<dbReference type="InterPro" id="IPR052368">
    <property type="entry name" value="2-oxoacid_oxidoreductase"/>
</dbReference>
<organism evidence="2">
    <name type="scientific">marine sediment metagenome</name>
    <dbReference type="NCBI Taxonomy" id="412755"/>
    <lineage>
        <taxon>unclassified sequences</taxon>
        <taxon>metagenomes</taxon>
        <taxon>ecological metagenomes</taxon>
    </lineage>
</organism>